<gene>
    <name evidence="2" type="ORF">ABZV61_04465</name>
</gene>
<keyword evidence="3" id="KW-1185">Reference proteome</keyword>
<comment type="caution">
    <text evidence="2">The sequence shown here is derived from an EMBL/GenBank/DDBJ whole genome shotgun (WGS) entry which is preliminary data.</text>
</comment>
<name>A0ABV2U2H9_9ACTN</name>
<dbReference type="Proteomes" id="UP001550044">
    <property type="component" value="Unassembled WGS sequence"/>
</dbReference>
<dbReference type="EMBL" id="JBEXIP010000002">
    <property type="protein sequence ID" value="MET8432053.1"/>
    <property type="molecule type" value="Genomic_DNA"/>
</dbReference>
<protein>
    <submittedName>
        <fullName evidence="2">Uncharacterized protein</fullName>
    </submittedName>
</protein>
<proteinExistence type="predicted"/>
<accession>A0ABV2U2H9</accession>
<organism evidence="2 3">
    <name type="scientific">Streptomyces sp. 900116325</name>
    <dbReference type="NCBI Taxonomy" id="3154295"/>
    <lineage>
        <taxon>Bacteria</taxon>
        <taxon>Bacillati</taxon>
        <taxon>Actinomycetota</taxon>
        <taxon>Actinomycetes</taxon>
        <taxon>Kitasatosporales</taxon>
        <taxon>Streptomycetaceae</taxon>
        <taxon>Streptomyces</taxon>
    </lineage>
</organism>
<dbReference type="RefSeq" id="WP_356708569.1">
    <property type="nucleotide sequence ID" value="NZ_JBEXIP010000002.1"/>
</dbReference>
<feature type="compositionally biased region" description="Basic and acidic residues" evidence="1">
    <location>
        <begin position="1"/>
        <end position="23"/>
    </location>
</feature>
<sequence length="94" mass="9777">MSARHLRVDRSMTGRGDLDDALAHDLAVSPGGRSPPARGTDDAHAPGADASQGNAGQGRFRGRAARWTRFATVFCSSPYAGTGSSSSIPHVAER</sequence>
<feature type="region of interest" description="Disordered" evidence="1">
    <location>
        <begin position="1"/>
        <end position="61"/>
    </location>
</feature>
<evidence type="ECO:0000256" key="1">
    <source>
        <dbReference type="SAM" id="MobiDB-lite"/>
    </source>
</evidence>
<evidence type="ECO:0000313" key="3">
    <source>
        <dbReference type="Proteomes" id="UP001550044"/>
    </source>
</evidence>
<reference evidence="2 3" key="1">
    <citation type="submission" date="2024-06" db="EMBL/GenBank/DDBJ databases">
        <title>The Natural Products Discovery Center: Release of the First 8490 Sequenced Strains for Exploring Actinobacteria Biosynthetic Diversity.</title>
        <authorList>
            <person name="Kalkreuter E."/>
            <person name="Kautsar S.A."/>
            <person name="Yang D."/>
            <person name="Bader C.D."/>
            <person name="Teijaro C.N."/>
            <person name="Fluegel L."/>
            <person name="Davis C.M."/>
            <person name="Simpson J.R."/>
            <person name="Lauterbach L."/>
            <person name="Steele A.D."/>
            <person name="Gui C."/>
            <person name="Meng S."/>
            <person name="Li G."/>
            <person name="Viehrig K."/>
            <person name="Ye F."/>
            <person name="Su P."/>
            <person name="Kiefer A.F."/>
            <person name="Nichols A."/>
            <person name="Cepeda A.J."/>
            <person name="Yan W."/>
            <person name="Fan B."/>
            <person name="Jiang Y."/>
            <person name="Adhikari A."/>
            <person name="Zheng C.-J."/>
            <person name="Schuster L."/>
            <person name="Cowan T.M."/>
            <person name="Smanski M.J."/>
            <person name="Chevrette M.G."/>
            <person name="De Carvalho L.P.S."/>
            <person name="Shen B."/>
        </authorList>
    </citation>
    <scope>NUCLEOTIDE SEQUENCE [LARGE SCALE GENOMIC DNA]</scope>
    <source>
        <strain evidence="2 3">NPDC005137</strain>
    </source>
</reference>
<evidence type="ECO:0000313" key="2">
    <source>
        <dbReference type="EMBL" id="MET8432053.1"/>
    </source>
</evidence>